<feature type="transmembrane region" description="Helical" evidence="5">
    <location>
        <begin position="344"/>
        <end position="364"/>
    </location>
</feature>
<proteinExistence type="predicted"/>
<reference evidence="7" key="2">
    <citation type="submission" date="2023-06" db="EMBL/GenBank/DDBJ databases">
        <authorList>
            <consortium name="Lawrence Berkeley National Laboratory"/>
            <person name="Haridas S."/>
            <person name="Hensen N."/>
            <person name="Bonometti L."/>
            <person name="Westerberg I."/>
            <person name="Brannstrom I.O."/>
            <person name="Guillou S."/>
            <person name="Cros-Aarteil S."/>
            <person name="Calhoun S."/>
            <person name="Kuo A."/>
            <person name="Mondo S."/>
            <person name="Pangilinan J."/>
            <person name="Riley R."/>
            <person name="Labutti K."/>
            <person name="Andreopoulos B."/>
            <person name="Lipzen A."/>
            <person name="Chen C."/>
            <person name="Yanf M."/>
            <person name="Daum C."/>
            <person name="Ng V."/>
            <person name="Clum A."/>
            <person name="Steindorff A."/>
            <person name="Ohm R."/>
            <person name="Martin F."/>
            <person name="Silar P."/>
            <person name="Natvig D."/>
            <person name="Lalanne C."/>
            <person name="Gautier V."/>
            <person name="Ament-Velasquez S.L."/>
            <person name="Kruys A."/>
            <person name="Hutchinson M.I."/>
            <person name="Powell A.J."/>
            <person name="Barry K."/>
            <person name="Miller A.N."/>
            <person name="Grigoriev I.V."/>
            <person name="Debuchy R."/>
            <person name="Gladieux P."/>
            <person name="Thoren M.H."/>
            <person name="Johannesson H."/>
        </authorList>
    </citation>
    <scope>NUCLEOTIDE SEQUENCE</scope>
    <source>
        <strain evidence="7">CBS 314.62</strain>
    </source>
</reference>
<name>A0AAE1CG61_9PEZI</name>
<feature type="transmembrane region" description="Helical" evidence="5">
    <location>
        <begin position="384"/>
        <end position="406"/>
    </location>
</feature>
<dbReference type="Pfam" id="PF26616">
    <property type="entry name" value="CorA-like"/>
    <property type="match status" value="1"/>
</dbReference>
<evidence type="ECO:0000313" key="8">
    <source>
        <dbReference type="Proteomes" id="UP001270362"/>
    </source>
</evidence>
<evidence type="ECO:0000313" key="7">
    <source>
        <dbReference type="EMBL" id="KAK3693401.1"/>
    </source>
</evidence>
<dbReference type="Gene3D" id="1.20.58.340">
    <property type="entry name" value="Magnesium transport protein CorA, transmembrane region"/>
    <property type="match status" value="1"/>
</dbReference>
<protein>
    <recommendedName>
        <fullName evidence="6">CorA-like transporter domain-containing protein</fullName>
    </recommendedName>
</protein>
<comment type="subcellular location">
    <subcellularLocation>
        <location evidence="1">Membrane</location>
        <topology evidence="1">Multi-pass membrane protein</topology>
    </subcellularLocation>
</comment>
<dbReference type="Proteomes" id="UP001270362">
    <property type="component" value="Unassembled WGS sequence"/>
</dbReference>
<dbReference type="EMBL" id="JAULSO010000001">
    <property type="protein sequence ID" value="KAK3693401.1"/>
    <property type="molecule type" value="Genomic_DNA"/>
</dbReference>
<dbReference type="GO" id="GO:0046873">
    <property type="term" value="F:metal ion transmembrane transporter activity"/>
    <property type="evidence" value="ECO:0007669"/>
    <property type="project" value="InterPro"/>
</dbReference>
<evidence type="ECO:0000256" key="5">
    <source>
        <dbReference type="SAM" id="Phobius"/>
    </source>
</evidence>
<feature type="domain" description="CorA-like transporter" evidence="6">
    <location>
        <begin position="38"/>
        <end position="107"/>
    </location>
</feature>
<reference evidence="7" key="1">
    <citation type="journal article" date="2023" name="Mol. Phylogenet. Evol.">
        <title>Genome-scale phylogeny and comparative genomics of the fungal order Sordariales.</title>
        <authorList>
            <person name="Hensen N."/>
            <person name="Bonometti L."/>
            <person name="Westerberg I."/>
            <person name="Brannstrom I.O."/>
            <person name="Guillou S."/>
            <person name="Cros-Aarteil S."/>
            <person name="Calhoun S."/>
            <person name="Haridas S."/>
            <person name="Kuo A."/>
            <person name="Mondo S."/>
            <person name="Pangilinan J."/>
            <person name="Riley R."/>
            <person name="LaButti K."/>
            <person name="Andreopoulos B."/>
            <person name="Lipzen A."/>
            <person name="Chen C."/>
            <person name="Yan M."/>
            <person name="Daum C."/>
            <person name="Ng V."/>
            <person name="Clum A."/>
            <person name="Steindorff A."/>
            <person name="Ohm R.A."/>
            <person name="Martin F."/>
            <person name="Silar P."/>
            <person name="Natvig D.O."/>
            <person name="Lalanne C."/>
            <person name="Gautier V."/>
            <person name="Ament-Velasquez S.L."/>
            <person name="Kruys A."/>
            <person name="Hutchinson M.I."/>
            <person name="Powell A.J."/>
            <person name="Barry K."/>
            <person name="Miller A.N."/>
            <person name="Grigoriev I.V."/>
            <person name="Debuchy R."/>
            <person name="Gladieux P."/>
            <person name="Hiltunen Thoren M."/>
            <person name="Johannesson H."/>
        </authorList>
    </citation>
    <scope>NUCLEOTIDE SEQUENCE</scope>
    <source>
        <strain evidence="7">CBS 314.62</strain>
    </source>
</reference>
<keyword evidence="3 5" id="KW-1133">Transmembrane helix</keyword>
<keyword evidence="4 5" id="KW-0472">Membrane</keyword>
<evidence type="ECO:0000256" key="4">
    <source>
        <dbReference type="ARBA" id="ARBA00023136"/>
    </source>
</evidence>
<accession>A0AAE1CG61</accession>
<organism evidence="7 8">
    <name type="scientific">Podospora appendiculata</name>
    <dbReference type="NCBI Taxonomy" id="314037"/>
    <lineage>
        <taxon>Eukaryota</taxon>
        <taxon>Fungi</taxon>
        <taxon>Dikarya</taxon>
        <taxon>Ascomycota</taxon>
        <taxon>Pezizomycotina</taxon>
        <taxon>Sordariomycetes</taxon>
        <taxon>Sordariomycetidae</taxon>
        <taxon>Sordariales</taxon>
        <taxon>Podosporaceae</taxon>
        <taxon>Podospora</taxon>
    </lineage>
</organism>
<evidence type="ECO:0000256" key="3">
    <source>
        <dbReference type="ARBA" id="ARBA00022989"/>
    </source>
</evidence>
<dbReference type="GO" id="GO:0016020">
    <property type="term" value="C:membrane"/>
    <property type="evidence" value="ECO:0007669"/>
    <property type="project" value="UniProtKB-SubCell"/>
</dbReference>
<dbReference type="InterPro" id="IPR045863">
    <property type="entry name" value="CorA_TM1_TM2"/>
</dbReference>
<keyword evidence="8" id="KW-1185">Reference proteome</keyword>
<evidence type="ECO:0000259" key="6">
    <source>
        <dbReference type="Pfam" id="PF26616"/>
    </source>
</evidence>
<dbReference type="InterPro" id="IPR002523">
    <property type="entry name" value="MgTranspt_CorA/ZnTranspt_ZntB"/>
</dbReference>
<keyword evidence="2 5" id="KW-0812">Transmembrane</keyword>
<dbReference type="Pfam" id="PF01544">
    <property type="entry name" value="CorA"/>
    <property type="match status" value="1"/>
</dbReference>
<evidence type="ECO:0000256" key="2">
    <source>
        <dbReference type="ARBA" id="ARBA00022692"/>
    </source>
</evidence>
<comment type="caution">
    <text evidence="7">The sequence shown here is derived from an EMBL/GenBank/DDBJ whole genome shotgun (WGS) entry which is preliminary data.</text>
</comment>
<gene>
    <name evidence="7" type="ORF">B0T22DRAFT_371976</name>
</gene>
<sequence length="471" mass="52267">MGSLESSFVEQVIEPVQIIDVPAPVASQQPPVHPPVTQHVRCSTLEELSAHLNTAQQTTYSCRYISICQRNSWRPLQITRPMLDLIVASHGIDASFWELPSCFYTRNLDVEEVFCVPYTETRHGSVIEISYSIKYPEHKPAEDKWVIRHSALYHRYDTSTNQSVFIHLSPTPNSKAHLQASTHLLGPPTPPTSSPFHLHGVLFTAYTPAWRAYMAWLERRFLPIANTTFATFIDEPLRVGYDNLSTLVSIETRFLQVPAILESVGDTLAQLGSLTSSSSAEDGDATAQHLQNHQRTCLAQQRAATHLQLRAQRTSQLLADTLSFRDQVVAKEQNGNMLQLNKSAVFITTLTLLYLPASFVASFFGMNFFGFDPDDNRIAGSSMVWIYVVVAGALTVATFVFYYWLLHRDDDGAMFRSLAPKIRGGGGSGGAFEGWTALRRGNTCTAARLRGRGAMTADAKEAGVELRGVDV</sequence>
<dbReference type="InterPro" id="IPR058257">
    <property type="entry name" value="CorA-like_dom"/>
</dbReference>
<dbReference type="SUPFAM" id="SSF144083">
    <property type="entry name" value="Magnesium transport protein CorA, transmembrane region"/>
    <property type="match status" value="1"/>
</dbReference>
<evidence type="ECO:0000256" key="1">
    <source>
        <dbReference type="ARBA" id="ARBA00004141"/>
    </source>
</evidence>
<dbReference type="AlphaFoldDB" id="A0AAE1CG61"/>